<dbReference type="InterPro" id="IPR022385">
    <property type="entry name" value="Rhs_assc_core"/>
</dbReference>
<keyword evidence="3" id="KW-1185">Reference proteome</keyword>
<evidence type="ECO:0000313" key="2">
    <source>
        <dbReference type="EMBL" id="MBW4360320.1"/>
    </source>
</evidence>
<feature type="transmembrane region" description="Helical" evidence="1">
    <location>
        <begin position="163"/>
        <end position="184"/>
    </location>
</feature>
<dbReference type="RefSeq" id="WP_219316807.1">
    <property type="nucleotide sequence ID" value="NZ_JAHWYN010000005.1"/>
</dbReference>
<protein>
    <recommendedName>
        <fullName evidence="4">RHS repeat-associated core domain-containing protein</fullName>
    </recommendedName>
</protein>
<keyword evidence="1" id="KW-0812">Transmembrane</keyword>
<evidence type="ECO:0000256" key="1">
    <source>
        <dbReference type="SAM" id="Phobius"/>
    </source>
</evidence>
<feature type="transmembrane region" description="Helical" evidence="1">
    <location>
        <begin position="196"/>
        <end position="216"/>
    </location>
</feature>
<dbReference type="Proteomes" id="UP000812031">
    <property type="component" value="Unassembled WGS sequence"/>
</dbReference>
<sequence>MHRDYQGTILAISGNGGIIKERRQYDPWGLLKKQYKNNVEVPAATFNNVDFELLTDRGYTGHEHFFSVGIIHMNARIYDPILHTFLSPDALISDPSNPQNYNRYAYALNNPLMYVDYNGNEPITATVLVTAAIIGAVISGVTYVGISLYNGTAITWGGLTKSILVGAISGMATCGIGAVAGSIFSNSATSFFQGALQGAVTGAITGTGGAFINAILDGDNPTLKAILQGVLTGAVVGGIIGGIQGGLRAQEQGLTFWKGEKWYEVKIGSGRLFSSSSTVDFSSPKWDVDQSLNISQTNQKGHWDCTVACKQSVDKYYNVLGQGKNNSSWLNRANILDSNGKVELKTHK</sequence>
<reference evidence="2 3" key="1">
    <citation type="submission" date="2021-07" db="EMBL/GenBank/DDBJ databases">
        <title>Flavobacterium sp. nov. isolated from sediment on the Taihu Lake.</title>
        <authorList>
            <person name="Qu J.-H."/>
        </authorList>
    </citation>
    <scope>NUCLEOTIDE SEQUENCE [LARGE SCALE GENOMIC DNA]</scope>
    <source>
        <strain evidence="2 3">NAS39</strain>
    </source>
</reference>
<accession>A0ABS6XUF4</accession>
<dbReference type="EMBL" id="JAHWYN010000005">
    <property type="protein sequence ID" value="MBW4360320.1"/>
    <property type="molecule type" value="Genomic_DNA"/>
</dbReference>
<dbReference type="PANTHER" id="PTHR32305:SF17">
    <property type="entry name" value="TRNA NUCLEASE WAPA"/>
    <property type="match status" value="1"/>
</dbReference>
<feature type="transmembrane region" description="Helical" evidence="1">
    <location>
        <begin position="222"/>
        <end position="243"/>
    </location>
</feature>
<organism evidence="2 3">
    <name type="scientific">Flavobacterium taihuense</name>
    <dbReference type="NCBI Taxonomy" id="2857508"/>
    <lineage>
        <taxon>Bacteria</taxon>
        <taxon>Pseudomonadati</taxon>
        <taxon>Bacteroidota</taxon>
        <taxon>Flavobacteriia</taxon>
        <taxon>Flavobacteriales</taxon>
        <taxon>Flavobacteriaceae</taxon>
        <taxon>Flavobacterium</taxon>
    </lineage>
</organism>
<evidence type="ECO:0000313" key="3">
    <source>
        <dbReference type="Proteomes" id="UP000812031"/>
    </source>
</evidence>
<proteinExistence type="predicted"/>
<feature type="transmembrane region" description="Helical" evidence="1">
    <location>
        <begin position="123"/>
        <end position="143"/>
    </location>
</feature>
<dbReference type="PANTHER" id="PTHR32305">
    <property type="match status" value="1"/>
</dbReference>
<dbReference type="NCBIfam" id="TIGR03696">
    <property type="entry name" value="Rhs_assc_core"/>
    <property type="match status" value="1"/>
</dbReference>
<name>A0ABS6XUF4_9FLAO</name>
<keyword evidence="1" id="KW-1133">Transmembrane helix</keyword>
<gene>
    <name evidence="2" type="ORF">KZH69_07460</name>
</gene>
<comment type="caution">
    <text evidence="2">The sequence shown here is derived from an EMBL/GenBank/DDBJ whole genome shotgun (WGS) entry which is preliminary data.</text>
</comment>
<dbReference type="InterPro" id="IPR050708">
    <property type="entry name" value="T6SS_VgrG/RHS"/>
</dbReference>
<evidence type="ECO:0008006" key="4">
    <source>
        <dbReference type="Google" id="ProtNLM"/>
    </source>
</evidence>
<keyword evidence="1" id="KW-0472">Membrane</keyword>